<dbReference type="AlphaFoldDB" id="M0LVY9"/>
<dbReference type="EMBL" id="AOMA01000107">
    <property type="protein sequence ID" value="EMA37328.1"/>
    <property type="molecule type" value="Genomic_DNA"/>
</dbReference>
<evidence type="ECO:0000313" key="3">
    <source>
        <dbReference type="EMBL" id="EMA37328.1"/>
    </source>
</evidence>
<dbReference type="InterPro" id="IPR013655">
    <property type="entry name" value="PAS_fold_3"/>
</dbReference>
<dbReference type="PROSITE" id="PS50112">
    <property type="entry name" value="PAS"/>
    <property type="match status" value="1"/>
</dbReference>
<keyword evidence="4" id="KW-1185">Reference proteome</keyword>
<feature type="region of interest" description="Disordered" evidence="1">
    <location>
        <begin position="84"/>
        <end position="110"/>
    </location>
</feature>
<proteinExistence type="predicted"/>
<dbReference type="Pfam" id="PF08447">
    <property type="entry name" value="PAS_3"/>
    <property type="match status" value="1"/>
</dbReference>
<dbReference type="Proteomes" id="UP000011607">
    <property type="component" value="Unassembled WGS sequence"/>
</dbReference>
<comment type="caution">
    <text evidence="3">The sequence shown here is derived from an EMBL/GenBank/DDBJ whole genome shotgun (WGS) entry which is preliminary data.</text>
</comment>
<dbReference type="OrthoDB" id="116658at2157"/>
<dbReference type="InterPro" id="IPR000014">
    <property type="entry name" value="PAS"/>
</dbReference>
<reference evidence="3 4" key="1">
    <citation type="journal article" date="2014" name="PLoS Genet.">
        <title>Phylogenetically driven sequencing of extremely halophilic archaea reveals strategies for static and dynamic osmo-response.</title>
        <authorList>
            <person name="Becker E.A."/>
            <person name="Seitzer P.M."/>
            <person name="Tritt A."/>
            <person name="Larsen D."/>
            <person name="Krusor M."/>
            <person name="Yao A.I."/>
            <person name="Wu D."/>
            <person name="Madern D."/>
            <person name="Eisen J.A."/>
            <person name="Darling A.E."/>
            <person name="Facciotti M.T."/>
        </authorList>
    </citation>
    <scope>NUCLEOTIDE SEQUENCE [LARGE SCALE GENOMIC DNA]</scope>
    <source>
        <strain evidence="3 4">JCM 10879</strain>
    </source>
</reference>
<evidence type="ECO:0000256" key="1">
    <source>
        <dbReference type="SAM" id="MobiDB-lite"/>
    </source>
</evidence>
<dbReference type="Gene3D" id="3.30.450.20">
    <property type="entry name" value="PAS domain"/>
    <property type="match status" value="1"/>
</dbReference>
<dbReference type="InterPro" id="IPR035965">
    <property type="entry name" value="PAS-like_dom_sf"/>
</dbReference>
<evidence type="ECO:0000313" key="4">
    <source>
        <dbReference type="Proteomes" id="UP000011607"/>
    </source>
</evidence>
<evidence type="ECO:0000259" key="2">
    <source>
        <dbReference type="PROSITE" id="PS50112"/>
    </source>
</evidence>
<gene>
    <name evidence="3" type="ORF">C446_10745</name>
</gene>
<organism evidence="3 4">
    <name type="scientific">Halobiforma nitratireducens JCM 10879</name>
    <dbReference type="NCBI Taxonomy" id="1227454"/>
    <lineage>
        <taxon>Archaea</taxon>
        <taxon>Methanobacteriati</taxon>
        <taxon>Methanobacteriota</taxon>
        <taxon>Stenosarchaea group</taxon>
        <taxon>Halobacteria</taxon>
        <taxon>Halobacteriales</taxon>
        <taxon>Natrialbaceae</taxon>
        <taxon>Halobiforma</taxon>
    </lineage>
</organism>
<dbReference type="RefSeq" id="WP_006673062.1">
    <property type="nucleotide sequence ID" value="NZ_AOMA01000107.1"/>
</dbReference>
<sequence>MKELTGYESEQLVAGTISLGEDVIHDDDSDDVRNAVEDALDRRREFDIQYRIRTANGELRRIREPAHGVYDGGEVVAIEGYIWDPDSSRPTTLWTDEESNSRSKAGPPTE</sequence>
<name>M0LVY9_9EURY</name>
<protein>
    <submittedName>
        <fullName evidence="3">Methyl-accepting chemotaxis sensory transducer with Pas/Pac sensor</fullName>
    </submittedName>
</protein>
<dbReference type="SUPFAM" id="SSF55785">
    <property type="entry name" value="PYP-like sensor domain (PAS domain)"/>
    <property type="match status" value="1"/>
</dbReference>
<feature type="domain" description="PAS" evidence="2">
    <location>
        <begin position="1"/>
        <end position="43"/>
    </location>
</feature>
<dbReference type="eggNOG" id="arCOG02347">
    <property type="taxonomic scope" value="Archaea"/>
</dbReference>
<accession>M0LVY9</accession>
<dbReference type="CDD" id="cd00130">
    <property type="entry name" value="PAS"/>
    <property type="match status" value="1"/>
</dbReference>
<dbReference type="STRING" id="1227454.C446_10745"/>